<name>A0A6J5X737_PRUAR</name>
<dbReference type="Proteomes" id="UP000507245">
    <property type="component" value="Unassembled WGS sequence"/>
</dbReference>
<proteinExistence type="predicted"/>
<accession>A0A6J5X737</accession>
<keyword evidence="2" id="KW-1185">Reference proteome</keyword>
<evidence type="ECO:0000313" key="1">
    <source>
        <dbReference type="EMBL" id="CAB4308297.1"/>
    </source>
</evidence>
<protein>
    <submittedName>
        <fullName evidence="1">Uncharacterized protein</fullName>
    </submittedName>
</protein>
<dbReference type="EMBL" id="CAEKKB010000004">
    <property type="protein sequence ID" value="CAB4308297.1"/>
    <property type="molecule type" value="Genomic_DNA"/>
</dbReference>
<dbReference type="AlphaFoldDB" id="A0A6J5X737"/>
<gene>
    <name evidence="1" type="ORF">ORAREDHAP_LOCUS27571</name>
</gene>
<sequence length="88" mass="9630">MLGVIRRRVVSGASSASILGQSLHSIRPIASSECALCHMFVAIVDFHVRGTDSASTQRRIGSGPEPFSPHFCRFLALYQENQCVKQPD</sequence>
<organism evidence="1 2">
    <name type="scientific">Prunus armeniaca</name>
    <name type="common">Apricot</name>
    <name type="synonym">Armeniaca vulgaris</name>
    <dbReference type="NCBI Taxonomy" id="36596"/>
    <lineage>
        <taxon>Eukaryota</taxon>
        <taxon>Viridiplantae</taxon>
        <taxon>Streptophyta</taxon>
        <taxon>Embryophyta</taxon>
        <taxon>Tracheophyta</taxon>
        <taxon>Spermatophyta</taxon>
        <taxon>Magnoliopsida</taxon>
        <taxon>eudicotyledons</taxon>
        <taxon>Gunneridae</taxon>
        <taxon>Pentapetalae</taxon>
        <taxon>rosids</taxon>
        <taxon>fabids</taxon>
        <taxon>Rosales</taxon>
        <taxon>Rosaceae</taxon>
        <taxon>Amygdaloideae</taxon>
        <taxon>Amygdaleae</taxon>
        <taxon>Prunus</taxon>
    </lineage>
</organism>
<evidence type="ECO:0000313" key="2">
    <source>
        <dbReference type="Proteomes" id="UP000507245"/>
    </source>
</evidence>
<reference evidence="2" key="1">
    <citation type="journal article" date="2020" name="Genome Biol.">
        <title>Gamete binning: chromosome-level and haplotype-resolved genome assembly enabled by high-throughput single-cell sequencing of gamete genomes.</title>
        <authorList>
            <person name="Campoy J.A."/>
            <person name="Sun H."/>
            <person name="Goel M."/>
            <person name="Jiao W.-B."/>
            <person name="Folz-Donahue K."/>
            <person name="Wang N."/>
            <person name="Rubio M."/>
            <person name="Liu C."/>
            <person name="Kukat C."/>
            <person name="Ruiz D."/>
            <person name="Huettel B."/>
            <person name="Schneeberger K."/>
        </authorList>
    </citation>
    <scope>NUCLEOTIDE SEQUENCE [LARGE SCALE GENOMIC DNA]</scope>
    <source>
        <strain evidence="2">cv. Rojo Pasion</strain>
    </source>
</reference>